<dbReference type="PANTHER" id="PTHR15302">
    <property type="entry name" value="E3 UBIQUITIN-PROTEIN LIGASE RNF103"/>
    <property type="match status" value="1"/>
</dbReference>
<dbReference type="CDD" id="cd16473">
    <property type="entry name" value="RING-H2_RNF103"/>
    <property type="match status" value="1"/>
</dbReference>
<evidence type="ECO:0000256" key="4">
    <source>
        <dbReference type="SAM" id="Phobius"/>
    </source>
</evidence>
<dbReference type="WBParaSite" id="MCU_003016-RB">
    <property type="protein sequence ID" value="MCU_003016-RB"/>
    <property type="gene ID" value="MCU_003016"/>
</dbReference>
<keyword evidence="1 3" id="KW-0479">Metal-binding</keyword>
<reference evidence="6" key="1">
    <citation type="submission" date="2019-11" db="UniProtKB">
        <authorList>
            <consortium name="WormBaseParasite"/>
        </authorList>
    </citation>
    <scope>IDENTIFICATION</scope>
</reference>
<dbReference type="InterPro" id="IPR013083">
    <property type="entry name" value="Znf_RING/FYVE/PHD"/>
</dbReference>
<keyword evidence="4" id="KW-0812">Transmembrane</keyword>
<protein>
    <submittedName>
        <fullName evidence="6">RING-type domain-containing protein</fullName>
    </submittedName>
</protein>
<dbReference type="InterPro" id="IPR001841">
    <property type="entry name" value="Znf_RING"/>
</dbReference>
<dbReference type="Gene3D" id="3.30.40.10">
    <property type="entry name" value="Zinc/RING finger domain, C3HC4 (zinc finger)"/>
    <property type="match status" value="1"/>
</dbReference>
<dbReference type="AlphaFoldDB" id="A0A5K3ETM5"/>
<evidence type="ECO:0000259" key="5">
    <source>
        <dbReference type="PROSITE" id="PS50089"/>
    </source>
</evidence>
<name>A0A5K3ETM5_MESCO</name>
<dbReference type="SMART" id="SM00184">
    <property type="entry name" value="RING"/>
    <property type="match status" value="1"/>
</dbReference>
<feature type="transmembrane region" description="Helical" evidence="4">
    <location>
        <begin position="628"/>
        <end position="661"/>
    </location>
</feature>
<feature type="transmembrane region" description="Helical" evidence="4">
    <location>
        <begin position="586"/>
        <end position="608"/>
    </location>
</feature>
<keyword evidence="1 3" id="KW-0863">Zinc-finger</keyword>
<evidence type="ECO:0000256" key="3">
    <source>
        <dbReference type="PROSITE-ProRule" id="PRU00175"/>
    </source>
</evidence>
<dbReference type="InterPro" id="IPR042494">
    <property type="entry name" value="RNF103"/>
</dbReference>
<dbReference type="GO" id="GO:0004842">
    <property type="term" value="F:ubiquitin-protein transferase activity"/>
    <property type="evidence" value="ECO:0007669"/>
    <property type="project" value="InterPro"/>
</dbReference>
<dbReference type="GO" id="GO:0036503">
    <property type="term" value="P:ERAD pathway"/>
    <property type="evidence" value="ECO:0007669"/>
    <property type="project" value="TreeGrafter"/>
</dbReference>
<feature type="domain" description="RING-type" evidence="5">
    <location>
        <begin position="880"/>
        <end position="922"/>
    </location>
</feature>
<dbReference type="PANTHER" id="PTHR15302:SF0">
    <property type="entry name" value="E3 UBIQUITIN-PROTEIN LIGASE RNF103"/>
    <property type="match status" value="1"/>
</dbReference>
<feature type="transmembrane region" description="Helical" evidence="4">
    <location>
        <begin position="473"/>
        <end position="501"/>
    </location>
</feature>
<proteinExistence type="predicted"/>
<keyword evidence="2" id="KW-0862">Zinc</keyword>
<keyword evidence="4" id="KW-1133">Transmembrane helix</keyword>
<evidence type="ECO:0000313" key="6">
    <source>
        <dbReference type="WBParaSite" id="MCU_003016-RB"/>
    </source>
</evidence>
<organism evidence="6">
    <name type="scientific">Mesocestoides corti</name>
    <name type="common">Flatworm</name>
    <dbReference type="NCBI Taxonomy" id="53468"/>
    <lineage>
        <taxon>Eukaryota</taxon>
        <taxon>Metazoa</taxon>
        <taxon>Spiralia</taxon>
        <taxon>Lophotrochozoa</taxon>
        <taxon>Platyhelminthes</taxon>
        <taxon>Cestoda</taxon>
        <taxon>Eucestoda</taxon>
        <taxon>Cyclophyllidea</taxon>
        <taxon>Mesocestoididae</taxon>
        <taxon>Mesocestoides</taxon>
    </lineage>
</organism>
<dbReference type="GO" id="GO:0008270">
    <property type="term" value="F:zinc ion binding"/>
    <property type="evidence" value="ECO:0007669"/>
    <property type="project" value="UniProtKB-KW"/>
</dbReference>
<dbReference type="GO" id="GO:0005783">
    <property type="term" value="C:endoplasmic reticulum"/>
    <property type="evidence" value="ECO:0007669"/>
    <property type="project" value="TreeGrafter"/>
</dbReference>
<keyword evidence="4" id="KW-0472">Membrane</keyword>
<sequence>MSSMEPDQPISAQPPFDEEMAIPEMRRLLLRLKYFQLLRQRRVTPHGRHRSLLKRHSNRSIACLRIKVLLGLAASAYLLAKCNSGSLSVEETDDCGPTLQHQIKINTLKAVLRQRGVSTDSFYERRDLEALVARTGVISATELTLSRAADAFLENLNSTCDREAIFYRSLTSPTFALPRPRRMCDGSHIEPTTVAFNSPGLFIDYVEDNKGSIWILSPVSAGTAARQAINPPAWARLVHHLSLMGVRFGVLLCDKLENICTEYGFSPSNLVMALPVFQSNLKQSVEFRRFTLPHALECDDVTPRGRQDCLLLLDHVVTLIQKSLSPGINSLSSLSQLQQHKSSRPHSLHVIWVPGERLYNQSYPISSVDHHHVFRPPLSLSLLSVAYFGRAEFWRFDESKSTISFADSPTRGSPNLSSANEMLFKLGCSTNSGSTDSRYIFLTPEGFCSVQFVPSFKRLKSFLQWNSPSANDLFVSGLLLINSVIVIAELIRPVLFFRYLLIERVFNGHLRIILQQIFGSSQKKTGSPDSALKIRIELVTNVVKATFVGWKNYSPYLPGAMQFTQPSSETRFQRFFKLTKWSLTPLFDLVIKLFLVNFLFLLAALPTVNLMGHVLPLADFLLHSLRLIVFWLDLASITSTAFTSIVLLKLAASTLVLVIIFDESVNWINSSLAIRRSRTHLNVSSKRDPSNVRSCNTSSVLASSAMLARHLFLSDDELSVDSPPQNCSISDENVEQKLISNDDSLYAYETARLYRKAIKLDRAVSEASRRSDQRSFSNHHLSFQHSTKFISSLPAKLFIWRYVTCAVPSFKLTRSSQFLFESRINDQSNPYDADSESDGNWPVNSLLSAGRRHRQPRVSGKQSKIPRFNFPTWVLPCTECVICWREFETKNLMAALSCGHVFHAKCLKSWLDTGHNTCPMCRWPTHLSHNQREKQLTRQLIKAIEDVFLLHSTQASYHLQQLSWD</sequence>
<evidence type="ECO:0000256" key="1">
    <source>
        <dbReference type="ARBA" id="ARBA00022771"/>
    </source>
</evidence>
<evidence type="ECO:0000256" key="2">
    <source>
        <dbReference type="ARBA" id="ARBA00022833"/>
    </source>
</evidence>
<dbReference type="GO" id="GO:0016567">
    <property type="term" value="P:protein ubiquitination"/>
    <property type="evidence" value="ECO:0007669"/>
    <property type="project" value="InterPro"/>
</dbReference>
<dbReference type="Pfam" id="PF13639">
    <property type="entry name" value="zf-RING_2"/>
    <property type="match status" value="1"/>
</dbReference>
<dbReference type="PROSITE" id="PS50089">
    <property type="entry name" value="ZF_RING_2"/>
    <property type="match status" value="1"/>
</dbReference>
<accession>A0A5K3ETM5</accession>
<dbReference type="SUPFAM" id="SSF57850">
    <property type="entry name" value="RING/U-box"/>
    <property type="match status" value="1"/>
</dbReference>